<organism evidence="1 2">
    <name type="scientific">Gottfriedia luciferensis</name>
    <dbReference type="NCBI Taxonomy" id="178774"/>
    <lineage>
        <taxon>Bacteria</taxon>
        <taxon>Bacillati</taxon>
        <taxon>Bacillota</taxon>
        <taxon>Bacilli</taxon>
        <taxon>Bacillales</taxon>
        <taxon>Bacillaceae</taxon>
        <taxon>Gottfriedia</taxon>
    </lineage>
</organism>
<dbReference type="Proteomes" id="UP000094580">
    <property type="component" value="Unassembled WGS sequence"/>
</dbReference>
<dbReference type="RefSeq" id="WP_069033272.1">
    <property type="nucleotide sequence ID" value="NZ_MDKC01000008.1"/>
</dbReference>
<dbReference type="SUPFAM" id="SSF82171">
    <property type="entry name" value="DPP6 N-terminal domain-like"/>
    <property type="match status" value="1"/>
</dbReference>
<name>A0ABX2ZTA9_9BACI</name>
<accession>A0ABX2ZTA9</accession>
<proteinExistence type="predicted"/>
<gene>
    <name evidence="1" type="ORF">BED47_19580</name>
</gene>
<dbReference type="PANTHER" id="PTHR36842">
    <property type="entry name" value="PROTEIN TOLB HOMOLOG"/>
    <property type="match status" value="1"/>
</dbReference>
<dbReference type="EMBL" id="MDKC01000008">
    <property type="protein sequence ID" value="ODG92411.1"/>
    <property type="molecule type" value="Genomic_DNA"/>
</dbReference>
<sequence length="419" mass="47347">MSRKLLLIFLIVVCLIIPNYSYAETTANPLKIAFIRDGFVWIKINNKEEKITKAKGVYTNQPEWSFDGNYLMYQKEIPIGPTASYPTRSEIWIYNMKTKKEQRIISDGENPKWSPTKNIFAFLDSGVLNVSDFKNFYNIALGVDDYNWIPNGKGFIASSAAALNPDGWTNPVLYKITIPNDLKNISSATNTVKQFFVVPKTLTKGNTSIPSINASTFQFSPDQKWISFIVNPTASWSMDSDMLCIISSDGKVFEVQDEIILHLDNPKWAQTKNILGYIAGGGRLVFGYKNKKMNITEMPAFTSTNLTPPHYAELGFTWCDDTSIVVSRVKESEWSNDEKKRPKPSLNVINLSTHKQLKITNPPTGKGDYNPVYSKITNKITWTRKGELDVVGNVWIANLDGSKPEILLKNVSSYSIFER</sequence>
<dbReference type="InterPro" id="IPR011042">
    <property type="entry name" value="6-blade_b-propeller_TolB-like"/>
</dbReference>
<dbReference type="PANTHER" id="PTHR36842:SF1">
    <property type="entry name" value="PROTEIN TOLB"/>
    <property type="match status" value="1"/>
</dbReference>
<dbReference type="Gene3D" id="2.120.10.30">
    <property type="entry name" value="TolB, C-terminal domain"/>
    <property type="match status" value="1"/>
</dbReference>
<keyword evidence="2" id="KW-1185">Reference proteome</keyword>
<protein>
    <submittedName>
        <fullName evidence="1">TolB domain-containing protein</fullName>
    </submittedName>
</protein>
<reference evidence="1 2" key="1">
    <citation type="submission" date="2016-07" db="EMBL/GenBank/DDBJ databases">
        <authorList>
            <person name="Townsley L."/>
            <person name="Shank E.A."/>
        </authorList>
    </citation>
    <scope>NUCLEOTIDE SEQUENCE [LARGE SCALE GENOMIC DNA]</scope>
    <source>
        <strain evidence="1 2">CH01</strain>
    </source>
</reference>
<evidence type="ECO:0000313" key="2">
    <source>
        <dbReference type="Proteomes" id="UP000094580"/>
    </source>
</evidence>
<evidence type="ECO:0000313" key="1">
    <source>
        <dbReference type="EMBL" id="ODG92411.1"/>
    </source>
</evidence>
<comment type="caution">
    <text evidence="1">The sequence shown here is derived from an EMBL/GenBank/DDBJ whole genome shotgun (WGS) entry which is preliminary data.</text>
</comment>